<dbReference type="AlphaFoldDB" id="A0A4Q9MIE4"/>
<accession>A0A4Q9MIE4</accession>
<proteinExistence type="predicted"/>
<dbReference type="EMBL" id="ML143456">
    <property type="protein sequence ID" value="TBU25731.1"/>
    <property type="molecule type" value="Genomic_DNA"/>
</dbReference>
<reference evidence="2" key="1">
    <citation type="submission" date="2019-01" db="EMBL/GenBank/DDBJ databases">
        <title>Draft genome sequences of three monokaryotic isolates of the white-rot basidiomycete fungus Dichomitus squalens.</title>
        <authorList>
            <consortium name="DOE Joint Genome Institute"/>
            <person name="Lopez S.C."/>
            <person name="Andreopoulos B."/>
            <person name="Pangilinan J."/>
            <person name="Lipzen A."/>
            <person name="Riley R."/>
            <person name="Ahrendt S."/>
            <person name="Ng V."/>
            <person name="Barry K."/>
            <person name="Daum C."/>
            <person name="Grigoriev I.V."/>
            <person name="Hilden K.S."/>
            <person name="Makela M.R."/>
            <person name="de Vries R.P."/>
        </authorList>
    </citation>
    <scope>NUCLEOTIDE SEQUENCE [LARGE SCALE GENOMIC DNA]</scope>
    <source>
        <strain evidence="2">OM18370.1</strain>
    </source>
</reference>
<organism evidence="2">
    <name type="scientific">Dichomitus squalens</name>
    <dbReference type="NCBI Taxonomy" id="114155"/>
    <lineage>
        <taxon>Eukaryota</taxon>
        <taxon>Fungi</taxon>
        <taxon>Dikarya</taxon>
        <taxon>Basidiomycota</taxon>
        <taxon>Agaricomycotina</taxon>
        <taxon>Agaricomycetes</taxon>
        <taxon>Polyporales</taxon>
        <taxon>Polyporaceae</taxon>
        <taxon>Dichomitus</taxon>
    </lineage>
</organism>
<gene>
    <name evidence="2" type="ORF">BD311DRAFT_489303</name>
</gene>
<evidence type="ECO:0000313" key="2">
    <source>
        <dbReference type="EMBL" id="TBU25731.1"/>
    </source>
</evidence>
<sequence>MSSSHARSCLPISLLYLLRTAWLFDHPPLFLLCGVPERISGVIHPLLFLFGFSDVLHVLEADVHGFLGSSSRMRPVHVGRALPHLWIRVHYIRSAICLPYGHCLCFPLLLRVYADPSGCSIPTCIFSVRYLGIDFHCLVFV</sequence>
<feature type="signal peptide" evidence="1">
    <location>
        <begin position="1"/>
        <end position="23"/>
    </location>
</feature>
<keyword evidence="1" id="KW-0732">Signal</keyword>
<dbReference type="Proteomes" id="UP000292957">
    <property type="component" value="Unassembled WGS sequence"/>
</dbReference>
<evidence type="ECO:0000256" key="1">
    <source>
        <dbReference type="SAM" id="SignalP"/>
    </source>
</evidence>
<protein>
    <submittedName>
        <fullName evidence="2">Uncharacterized protein</fullName>
    </submittedName>
</protein>
<feature type="chain" id="PRO_5020706200" evidence="1">
    <location>
        <begin position="24"/>
        <end position="141"/>
    </location>
</feature>
<name>A0A4Q9MIE4_9APHY</name>